<evidence type="ECO:0000313" key="3">
    <source>
        <dbReference type="EMBL" id="KAF7511931.1"/>
    </source>
</evidence>
<dbReference type="EMBL" id="JAACFV010000016">
    <property type="protein sequence ID" value="KAF7511931.1"/>
    <property type="molecule type" value="Genomic_DNA"/>
</dbReference>
<organism evidence="3 4">
    <name type="scientific">Endocarpon pusillum</name>
    <dbReference type="NCBI Taxonomy" id="364733"/>
    <lineage>
        <taxon>Eukaryota</taxon>
        <taxon>Fungi</taxon>
        <taxon>Dikarya</taxon>
        <taxon>Ascomycota</taxon>
        <taxon>Pezizomycotina</taxon>
        <taxon>Eurotiomycetes</taxon>
        <taxon>Chaetothyriomycetidae</taxon>
        <taxon>Verrucariales</taxon>
        <taxon>Verrucariaceae</taxon>
        <taxon>Endocarpon</taxon>
    </lineage>
</organism>
<reference evidence="3" key="1">
    <citation type="submission" date="2020-02" db="EMBL/GenBank/DDBJ databases">
        <authorList>
            <person name="Palmer J.M."/>
        </authorList>
    </citation>
    <scope>NUCLEOTIDE SEQUENCE</scope>
    <source>
        <strain evidence="3">EPUS1.4</strain>
        <tissue evidence="3">Thallus</tissue>
    </source>
</reference>
<keyword evidence="4" id="KW-1185">Reference proteome</keyword>
<keyword evidence="2" id="KW-0472">Membrane</keyword>
<dbReference type="AlphaFoldDB" id="A0A8H7E9P7"/>
<evidence type="ECO:0000313" key="4">
    <source>
        <dbReference type="Proteomes" id="UP000606974"/>
    </source>
</evidence>
<comment type="caution">
    <text evidence="3">The sequence shown here is derived from an EMBL/GenBank/DDBJ whole genome shotgun (WGS) entry which is preliminary data.</text>
</comment>
<keyword evidence="2" id="KW-0812">Transmembrane</keyword>
<feature type="region of interest" description="Disordered" evidence="1">
    <location>
        <begin position="133"/>
        <end position="184"/>
    </location>
</feature>
<accession>A0A8H7E9P7</accession>
<sequence length="370" mass="40687">MLRTEVAYAHKVFERAIVPSSSPMSILPGRRDALATPFSSLSSAIIRQHSLSSQSLYSAAVQLRTFWTFHCPSMLRNPRIAAPAQKQATLSPEELRLSLLRRTPHKMHSLTSLFILLLYVFHISTTGISAAELKGSTNPRSSSDPDESSSLGSGLITHLRRMPPLLPPNDTLKPQKIPDPIDTTSIPIAPIQVSSSTSNPNPTPLFASPPAQTSLPNPHQTGFQIQALSLSLTQFDVDQCHKNKHCLLCHNPDTVLTCYKYNCQCQRGHPAEHYMAASRESCYDSELCLSCPPKSMPYTWGRMAVCLTIFKHKPIKGEANPLTNWTEDGVKGLPVSKVVMSQGSRLARRIPVLMSKGGLGIVTVIYLLMV</sequence>
<name>A0A8H7E9P7_9EURO</name>
<keyword evidence="2" id="KW-1133">Transmembrane helix</keyword>
<feature type="transmembrane region" description="Helical" evidence="2">
    <location>
        <begin position="110"/>
        <end position="131"/>
    </location>
</feature>
<proteinExistence type="predicted"/>
<evidence type="ECO:0000256" key="1">
    <source>
        <dbReference type="SAM" id="MobiDB-lite"/>
    </source>
</evidence>
<protein>
    <submittedName>
        <fullName evidence="3">Uncharacterized protein</fullName>
    </submittedName>
</protein>
<evidence type="ECO:0000256" key="2">
    <source>
        <dbReference type="SAM" id="Phobius"/>
    </source>
</evidence>
<gene>
    <name evidence="3" type="ORF">GJ744_003164</name>
</gene>
<dbReference type="Proteomes" id="UP000606974">
    <property type="component" value="Unassembled WGS sequence"/>
</dbReference>